<organism evidence="10 11">
    <name type="scientific">Balneicella halophila</name>
    <dbReference type="NCBI Taxonomy" id="1537566"/>
    <lineage>
        <taxon>Bacteria</taxon>
        <taxon>Pseudomonadati</taxon>
        <taxon>Bacteroidota</taxon>
        <taxon>Bacteroidia</taxon>
        <taxon>Bacteroidales</taxon>
        <taxon>Balneicellaceae</taxon>
        <taxon>Balneicella</taxon>
    </lineage>
</organism>
<dbReference type="OrthoDB" id="9812812at2"/>
<keyword evidence="2 9" id="KW-0813">Transport</keyword>
<dbReference type="HAMAP" id="MF_00236">
    <property type="entry name" value="TatA_E"/>
    <property type="match status" value="1"/>
</dbReference>
<comment type="similarity">
    <text evidence="9">Belongs to the TatA/E family.</text>
</comment>
<gene>
    <name evidence="9" type="primary">tatA</name>
    <name evidence="10" type="ORF">C7377_1122</name>
</gene>
<evidence type="ECO:0000256" key="1">
    <source>
        <dbReference type="ARBA" id="ARBA00004162"/>
    </source>
</evidence>
<keyword evidence="4 9" id="KW-0812">Transmembrane</keyword>
<evidence type="ECO:0000256" key="3">
    <source>
        <dbReference type="ARBA" id="ARBA00022475"/>
    </source>
</evidence>
<keyword evidence="6 9" id="KW-1133">Transmembrane helix</keyword>
<evidence type="ECO:0000256" key="9">
    <source>
        <dbReference type="HAMAP-Rule" id="MF_00236"/>
    </source>
</evidence>
<accession>A0A7L4UNV4</accession>
<dbReference type="GO" id="GO:0043953">
    <property type="term" value="P:protein transport by the Tat complex"/>
    <property type="evidence" value="ECO:0007669"/>
    <property type="project" value="UniProtKB-UniRule"/>
</dbReference>
<evidence type="ECO:0000256" key="4">
    <source>
        <dbReference type="ARBA" id="ARBA00022692"/>
    </source>
</evidence>
<name>A0A7L4UNV4_BALHA</name>
<evidence type="ECO:0000256" key="7">
    <source>
        <dbReference type="ARBA" id="ARBA00023010"/>
    </source>
</evidence>
<protein>
    <recommendedName>
        <fullName evidence="9">Sec-independent protein translocase protein TatA</fullName>
    </recommendedName>
</protein>
<comment type="subcellular location">
    <subcellularLocation>
        <location evidence="1 9">Cell membrane</location>
        <topology evidence="1 9">Single-pass membrane protein</topology>
    </subcellularLocation>
</comment>
<evidence type="ECO:0000256" key="8">
    <source>
        <dbReference type="ARBA" id="ARBA00023136"/>
    </source>
</evidence>
<dbReference type="PANTHER" id="PTHR42982:SF1">
    <property type="entry name" value="SEC-INDEPENDENT PROTEIN TRANSLOCASE PROTEIN TATA"/>
    <property type="match status" value="1"/>
</dbReference>
<dbReference type="PANTHER" id="PTHR42982">
    <property type="entry name" value="SEC-INDEPENDENT PROTEIN TRANSLOCASE PROTEIN TATA"/>
    <property type="match status" value="1"/>
</dbReference>
<reference evidence="10 11" key="1">
    <citation type="submission" date="2018-05" db="EMBL/GenBank/DDBJ databases">
        <title>Genomic Encyclopedia of Type Strains, Phase IV (KMG-IV): sequencing the most valuable type-strain genomes for metagenomic binning, comparative biology and taxonomic classification.</title>
        <authorList>
            <person name="Goeker M."/>
        </authorList>
    </citation>
    <scope>NUCLEOTIDE SEQUENCE [LARGE SCALE GENOMIC DNA]</scope>
    <source>
        <strain evidence="10 11">DSM 28579</strain>
    </source>
</reference>
<feature type="transmembrane region" description="Helical" evidence="9">
    <location>
        <begin position="6"/>
        <end position="27"/>
    </location>
</feature>
<evidence type="ECO:0000256" key="5">
    <source>
        <dbReference type="ARBA" id="ARBA00022927"/>
    </source>
</evidence>
<keyword evidence="5 9" id="KW-0653">Protein transport</keyword>
<dbReference type="NCBIfam" id="TIGR01411">
    <property type="entry name" value="tatAE"/>
    <property type="match status" value="1"/>
</dbReference>
<comment type="subunit">
    <text evidence="9">Forms a complex with TatC.</text>
</comment>
<dbReference type="InterPro" id="IPR003369">
    <property type="entry name" value="TatA/B/E"/>
</dbReference>
<dbReference type="InterPro" id="IPR006312">
    <property type="entry name" value="TatA/E"/>
</dbReference>
<proteinExistence type="inferred from homology"/>
<dbReference type="GO" id="GO:0033281">
    <property type="term" value="C:TAT protein transport complex"/>
    <property type="evidence" value="ECO:0007669"/>
    <property type="project" value="UniProtKB-UniRule"/>
</dbReference>
<dbReference type="Proteomes" id="UP000251835">
    <property type="component" value="Unassembled WGS sequence"/>
</dbReference>
<sequence length="61" mass="7018">MLLNTIFLGMFGHWEILIIILVVVIIFGGKKIPELFKGVGEGMREFKKATKEEEEDSHEKK</sequence>
<dbReference type="Gene3D" id="1.20.5.3310">
    <property type="match status" value="1"/>
</dbReference>
<comment type="function">
    <text evidence="9">Part of the twin-arginine translocation (Tat) system that transports large folded proteins containing a characteristic twin-arginine motif in their signal peptide across membranes. TatA could form the protein-conducting channel of the Tat system.</text>
</comment>
<evidence type="ECO:0000313" key="10">
    <source>
        <dbReference type="EMBL" id="PVX50805.1"/>
    </source>
</evidence>
<dbReference type="RefSeq" id="WP_116496359.1">
    <property type="nucleotide sequence ID" value="NZ_QENZ01000004.1"/>
</dbReference>
<keyword evidence="7 9" id="KW-0811">Translocation</keyword>
<evidence type="ECO:0000313" key="11">
    <source>
        <dbReference type="Proteomes" id="UP000251835"/>
    </source>
</evidence>
<dbReference type="Pfam" id="PF02416">
    <property type="entry name" value="TatA_B_E"/>
    <property type="match status" value="1"/>
</dbReference>
<comment type="caution">
    <text evidence="10">The sequence shown here is derived from an EMBL/GenBank/DDBJ whole genome shotgun (WGS) entry which is preliminary data.</text>
</comment>
<evidence type="ECO:0000256" key="6">
    <source>
        <dbReference type="ARBA" id="ARBA00022989"/>
    </source>
</evidence>
<keyword evidence="11" id="KW-1185">Reference proteome</keyword>
<dbReference type="EMBL" id="QENZ01000004">
    <property type="protein sequence ID" value="PVX50805.1"/>
    <property type="molecule type" value="Genomic_DNA"/>
</dbReference>
<keyword evidence="8 9" id="KW-0472">Membrane</keyword>
<evidence type="ECO:0000256" key="2">
    <source>
        <dbReference type="ARBA" id="ARBA00022448"/>
    </source>
</evidence>
<dbReference type="GO" id="GO:0008320">
    <property type="term" value="F:protein transmembrane transporter activity"/>
    <property type="evidence" value="ECO:0007669"/>
    <property type="project" value="UniProtKB-UniRule"/>
</dbReference>
<keyword evidence="3 9" id="KW-1003">Cell membrane</keyword>
<dbReference type="AlphaFoldDB" id="A0A7L4UNV4"/>